<proteinExistence type="predicted"/>
<name>A0A9X2WFI9_9GAMM</name>
<protein>
    <recommendedName>
        <fullName evidence="3">Lipoprotein</fullName>
    </recommendedName>
</protein>
<sequence>MKAPESTLLFWTLTALLILSGCTVYPSKVPLDQGYARCELISRQLALNYEWLEANTHADLLRGLGDCQQSAEVCLGAYVVIVGGWTAGSAIVSGSVYLAGNTLHWLEYQGRCNNSGLRQLIKRAQPPLKAAPMQISRY</sequence>
<dbReference type="EMBL" id="JAOANI010000015">
    <property type="protein sequence ID" value="MCT7359140.1"/>
    <property type="molecule type" value="Genomic_DNA"/>
</dbReference>
<accession>A0A9X2WFI9</accession>
<comment type="caution">
    <text evidence="1">The sequence shown here is derived from an EMBL/GenBank/DDBJ whole genome shotgun (WGS) entry which is preliminary data.</text>
</comment>
<evidence type="ECO:0000313" key="1">
    <source>
        <dbReference type="EMBL" id="MCT7359140.1"/>
    </source>
</evidence>
<gene>
    <name evidence="1" type="ORF">NYR02_08920</name>
</gene>
<evidence type="ECO:0008006" key="3">
    <source>
        <dbReference type="Google" id="ProtNLM"/>
    </source>
</evidence>
<dbReference type="AlphaFoldDB" id="A0A9X2WFI9"/>
<dbReference type="Proteomes" id="UP001147830">
    <property type="component" value="Unassembled WGS sequence"/>
</dbReference>
<organism evidence="1 2">
    <name type="scientific">Thalassolituus pacificus</name>
    <dbReference type="NCBI Taxonomy" id="2975440"/>
    <lineage>
        <taxon>Bacteria</taxon>
        <taxon>Pseudomonadati</taxon>
        <taxon>Pseudomonadota</taxon>
        <taxon>Gammaproteobacteria</taxon>
        <taxon>Oceanospirillales</taxon>
        <taxon>Oceanospirillaceae</taxon>
        <taxon>Thalassolituus</taxon>
    </lineage>
</organism>
<evidence type="ECO:0000313" key="2">
    <source>
        <dbReference type="Proteomes" id="UP001147830"/>
    </source>
</evidence>
<reference evidence="1" key="1">
    <citation type="journal article" date="2022" name="Front. Microbiol.">
        <title>Genome-based taxonomic rearrangement of Oceanobacter-related bacteria including the description of Thalassolituus hydrocarbonoclasticus sp. nov. and Thalassolituus pacificus sp. nov. and emended description of the genus Thalassolituus.</title>
        <authorList>
            <person name="Dong C."/>
            <person name="Wei L."/>
            <person name="Wang J."/>
            <person name="Lai Q."/>
            <person name="Huang Z."/>
            <person name="Shao Z."/>
        </authorList>
    </citation>
    <scope>NUCLEOTIDE SEQUENCE</scope>
    <source>
        <strain evidence="1">59MF3M-4</strain>
    </source>
</reference>
<reference evidence="1" key="2">
    <citation type="submission" date="2022-08" db="EMBL/GenBank/DDBJ databases">
        <authorList>
            <person name="Dong C."/>
        </authorList>
    </citation>
    <scope>NUCLEOTIDE SEQUENCE</scope>
    <source>
        <strain evidence="1">59MF3M-4</strain>
    </source>
</reference>
<dbReference type="PROSITE" id="PS51257">
    <property type="entry name" value="PROKAR_LIPOPROTEIN"/>
    <property type="match status" value="1"/>
</dbReference>
<dbReference type="RefSeq" id="WP_260976015.1">
    <property type="nucleotide sequence ID" value="NZ_JAOANI010000015.1"/>
</dbReference>
<keyword evidence="2" id="KW-1185">Reference proteome</keyword>